<evidence type="ECO:0000256" key="5">
    <source>
        <dbReference type="ARBA" id="ARBA00039009"/>
    </source>
</evidence>
<reference evidence="8 9" key="1">
    <citation type="submission" date="2024-04" db="EMBL/GenBank/DDBJ databases">
        <authorList>
            <consortium name="Genoscope - CEA"/>
            <person name="William W."/>
        </authorList>
    </citation>
    <scope>NUCLEOTIDE SEQUENCE [LARGE SCALE GENOMIC DNA]</scope>
</reference>
<dbReference type="PANTHER" id="PTHR43605:SF10">
    <property type="entry name" value="ACYL-COA SYNTHETASE MEDIUM CHAIN FAMILY MEMBER 3"/>
    <property type="match status" value="1"/>
</dbReference>
<dbReference type="SUPFAM" id="SSF56801">
    <property type="entry name" value="Acetyl-CoA synthetase-like"/>
    <property type="match status" value="1"/>
</dbReference>
<dbReference type="Proteomes" id="UP001497497">
    <property type="component" value="Unassembled WGS sequence"/>
</dbReference>
<organism evidence="8 9">
    <name type="scientific">Lymnaea stagnalis</name>
    <name type="common">Great pond snail</name>
    <name type="synonym">Helix stagnalis</name>
    <dbReference type="NCBI Taxonomy" id="6523"/>
    <lineage>
        <taxon>Eukaryota</taxon>
        <taxon>Metazoa</taxon>
        <taxon>Spiralia</taxon>
        <taxon>Lophotrochozoa</taxon>
        <taxon>Mollusca</taxon>
        <taxon>Gastropoda</taxon>
        <taxon>Heterobranchia</taxon>
        <taxon>Euthyneura</taxon>
        <taxon>Panpulmonata</taxon>
        <taxon>Hygrophila</taxon>
        <taxon>Lymnaeoidea</taxon>
        <taxon>Lymnaeidae</taxon>
        <taxon>Lymnaea</taxon>
    </lineage>
</organism>
<evidence type="ECO:0000256" key="4">
    <source>
        <dbReference type="ARBA" id="ARBA00022840"/>
    </source>
</evidence>
<protein>
    <recommendedName>
        <fullName evidence="5">medium-chain acyl-CoA ligase</fullName>
        <ecNumber evidence="5">6.2.1.2</ecNumber>
    </recommendedName>
</protein>
<dbReference type="GO" id="GO:0006637">
    <property type="term" value="P:acyl-CoA metabolic process"/>
    <property type="evidence" value="ECO:0007669"/>
    <property type="project" value="TreeGrafter"/>
</dbReference>
<dbReference type="PANTHER" id="PTHR43605">
    <property type="entry name" value="ACYL-COENZYME A SYNTHETASE"/>
    <property type="match status" value="1"/>
</dbReference>
<dbReference type="AlphaFoldDB" id="A0AAV2HYQ7"/>
<dbReference type="EMBL" id="CAXITT010000262">
    <property type="protein sequence ID" value="CAL1537433.1"/>
    <property type="molecule type" value="Genomic_DNA"/>
</dbReference>
<dbReference type="InterPro" id="IPR000873">
    <property type="entry name" value="AMP-dep_synth/lig_dom"/>
</dbReference>
<evidence type="ECO:0000313" key="8">
    <source>
        <dbReference type="EMBL" id="CAL1537433.1"/>
    </source>
</evidence>
<proteinExistence type="inferred from homology"/>
<dbReference type="GO" id="GO:0004321">
    <property type="term" value="F:fatty-acyl-CoA synthase activity"/>
    <property type="evidence" value="ECO:0007669"/>
    <property type="project" value="TreeGrafter"/>
</dbReference>
<keyword evidence="9" id="KW-1185">Reference proteome</keyword>
<dbReference type="GO" id="GO:0006633">
    <property type="term" value="P:fatty acid biosynthetic process"/>
    <property type="evidence" value="ECO:0007669"/>
    <property type="project" value="TreeGrafter"/>
</dbReference>
<name>A0AAV2HYQ7_LYMST</name>
<keyword evidence="4" id="KW-0067">ATP-binding</keyword>
<evidence type="ECO:0000256" key="2">
    <source>
        <dbReference type="ARBA" id="ARBA00022598"/>
    </source>
</evidence>
<keyword evidence="2" id="KW-0436">Ligase</keyword>
<comment type="caution">
    <text evidence="8">The sequence shown here is derived from an EMBL/GenBank/DDBJ whole genome shotgun (WGS) entry which is preliminary data.</text>
</comment>
<accession>A0AAV2HYQ7</accession>
<comment type="similarity">
    <text evidence="1">Belongs to the ATP-dependent AMP-binding enzyme family.</text>
</comment>
<evidence type="ECO:0000313" key="9">
    <source>
        <dbReference type="Proteomes" id="UP001497497"/>
    </source>
</evidence>
<comment type="catalytic activity">
    <reaction evidence="6">
        <text>a medium-chain fatty acid + ATP + CoA = a medium-chain fatty acyl-CoA + AMP + diphosphate</text>
        <dbReference type="Rhea" id="RHEA:48340"/>
        <dbReference type="ChEBI" id="CHEBI:30616"/>
        <dbReference type="ChEBI" id="CHEBI:33019"/>
        <dbReference type="ChEBI" id="CHEBI:57287"/>
        <dbReference type="ChEBI" id="CHEBI:59558"/>
        <dbReference type="ChEBI" id="CHEBI:90546"/>
        <dbReference type="ChEBI" id="CHEBI:456215"/>
        <dbReference type="EC" id="6.2.1.2"/>
    </reaction>
    <physiologicalReaction direction="left-to-right" evidence="6">
        <dbReference type="Rhea" id="RHEA:48341"/>
    </physiologicalReaction>
</comment>
<gene>
    <name evidence="8" type="ORF">GSLYS_00011346001</name>
</gene>
<keyword evidence="3" id="KW-0547">Nucleotide-binding</keyword>
<evidence type="ECO:0000256" key="6">
    <source>
        <dbReference type="ARBA" id="ARBA00048477"/>
    </source>
</evidence>
<sequence>MGAEMSSVQNTFSEWIQSLFEKIPDKELFIFYDGDRREAYTARELYTLAGRFANRLRRHGFKRHDVIANTLPNCPERVITDVGIILAGCVTMNGQVLLADGSDFFPSAKVSRCTGVVVAPGVQSSAWGLLQQFVDVEASSEFSRFHKPDLPELTSAILVSRDSTGAKKSFLENLRTSDDDILVTELDPEDIVIVFITSGTTGYSKLVPRSSSDLKASSGFQTMAASSLQHADQPQDYAQIYYSDRMLGWIGGFPFSTYCNGVTRVLLDSFCNDGVIDPGVIINAVRTEGCPFMAVLPLEFEQILRYLTSQEPSWTKIGAIVTGGQPLPKCVVSNMLKVAEKVGIVYGSTEASIVT</sequence>
<evidence type="ECO:0000256" key="1">
    <source>
        <dbReference type="ARBA" id="ARBA00006432"/>
    </source>
</evidence>
<dbReference type="InterPro" id="IPR051087">
    <property type="entry name" value="Mitochondrial_ACSM"/>
</dbReference>
<dbReference type="Pfam" id="PF00501">
    <property type="entry name" value="AMP-binding"/>
    <property type="match status" value="1"/>
</dbReference>
<dbReference type="GO" id="GO:0031956">
    <property type="term" value="F:medium-chain fatty acid-CoA ligase activity"/>
    <property type="evidence" value="ECO:0007669"/>
    <property type="project" value="UniProtKB-EC"/>
</dbReference>
<dbReference type="Gene3D" id="3.40.50.12780">
    <property type="entry name" value="N-terminal domain of ligase-like"/>
    <property type="match status" value="1"/>
</dbReference>
<dbReference type="EC" id="6.2.1.2" evidence="5"/>
<dbReference type="GO" id="GO:0005524">
    <property type="term" value="F:ATP binding"/>
    <property type="evidence" value="ECO:0007669"/>
    <property type="project" value="UniProtKB-KW"/>
</dbReference>
<dbReference type="InterPro" id="IPR020845">
    <property type="entry name" value="AMP-binding_CS"/>
</dbReference>
<feature type="domain" description="AMP-dependent synthetase/ligase" evidence="7">
    <location>
        <begin position="22"/>
        <end position="355"/>
    </location>
</feature>
<evidence type="ECO:0000256" key="3">
    <source>
        <dbReference type="ARBA" id="ARBA00022741"/>
    </source>
</evidence>
<evidence type="ECO:0000259" key="7">
    <source>
        <dbReference type="Pfam" id="PF00501"/>
    </source>
</evidence>
<dbReference type="PROSITE" id="PS00455">
    <property type="entry name" value="AMP_BINDING"/>
    <property type="match status" value="1"/>
</dbReference>
<dbReference type="InterPro" id="IPR042099">
    <property type="entry name" value="ANL_N_sf"/>
</dbReference>